<gene>
    <name evidence="1" type="ORF">AK830_g2688</name>
</gene>
<organism evidence="1 2">
    <name type="scientific">Neonectria ditissima</name>
    <dbReference type="NCBI Taxonomy" id="78410"/>
    <lineage>
        <taxon>Eukaryota</taxon>
        <taxon>Fungi</taxon>
        <taxon>Dikarya</taxon>
        <taxon>Ascomycota</taxon>
        <taxon>Pezizomycotina</taxon>
        <taxon>Sordariomycetes</taxon>
        <taxon>Hypocreomycetidae</taxon>
        <taxon>Hypocreales</taxon>
        <taxon>Nectriaceae</taxon>
        <taxon>Neonectria</taxon>
    </lineage>
</organism>
<dbReference type="OrthoDB" id="10540473at2759"/>
<name>A0A0P7BR36_9HYPO</name>
<reference evidence="1 2" key="1">
    <citation type="submission" date="2015-09" db="EMBL/GenBank/DDBJ databases">
        <title>Draft genome of a European isolate of the apple canker pathogen Neonectria ditissima.</title>
        <authorList>
            <person name="Gomez-Cortecero A."/>
            <person name="Harrison R.J."/>
            <person name="Armitage A.D."/>
        </authorList>
    </citation>
    <scope>NUCLEOTIDE SEQUENCE [LARGE SCALE GENOMIC DNA]</scope>
    <source>
        <strain evidence="1 2">R09/05</strain>
    </source>
</reference>
<evidence type="ECO:0000313" key="2">
    <source>
        <dbReference type="Proteomes" id="UP000050424"/>
    </source>
</evidence>
<dbReference type="AlphaFoldDB" id="A0A0P7BR36"/>
<sequence length="341" mass="38472">MWLKLRTRSPKDGSWIWDRDALMNWVYHLDKVVYISARWRPEDDDLLEPVHDEGSSALRPKAMWQIGALNPRHPFPRGPSLAQPLRLSAISEDIRNVKRLKRLKKLKKTREVIFEKAIPVPTPPWWAHSLVEDTRRPLVQRQIYPNYEKDIAGLGYRPLRPHLIGNVSFLHIDAVWSISRGQLVTPVSTLLKMLQETECVTAVIVIKVADGDKEFESMSPENQRAYTLSKFPSILQLVAMQVGTFFDIIGTSVVFGSTGAYPGQCPLVNCASSRGAYRPCRHDNAAILTWIPKIYIKLDPVLESSSSFVGPDPPSPRPWVQWPAAPITCIPSAGQSSRPGQ</sequence>
<keyword evidence="2" id="KW-1185">Reference proteome</keyword>
<evidence type="ECO:0000313" key="1">
    <source>
        <dbReference type="EMBL" id="KPM43879.1"/>
    </source>
</evidence>
<proteinExistence type="predicted"/>
<protein>
    <submittedName>
        <fullName evidence="1">Uncharacterized protein</fullName>
    </submittedName>
</protein>
<accession>A0A0P7BR36</accession>
<comment type="caution">
    <text evidence="1">The sequence shown here is derived from an EMBL/GenBank/DDBJ whole genome shotgun (WGS) entry which is preliminary data.</text>
</comment>
<dbReference type="Proteomes" id="UP000050424">
    <property type="component" value="Unassembled WGS sequence"/>
</dbReference>
<dbReference type="EMBL" id="LKCW01000026">
    <property type="protein sequence ID" value="KPM43879.1"/>
    <property type="molecule type" value="Genomic_DNA"/>
</dbReference>